<dbReference type="InterPro" id="IPR001646">
    <property type="entry name" value="5peptide_repeat"/>
</dbReference>
<sequence length="161" mass="17643">MPTRRLRHPIFASLLLLLPSISFANEPLRIGSCVLQPGTQCAGLAAELKYKDLKNLDLRESNFSHTSFHGSSLDGSDLRGANLVSAEFDMSSLEGVDLREADLSDALMSLSRIHDADLRGAILFNVDLRYAQGVDSARLEGARFCNTRLPSGELSHRDCPE</sequence>
<protein>
    <submittedName>
        <fullName evidence="2">Pentapeptide repeat-containing protein</fullName>
    </submittedName>
</protein>
<proteinExistence type="predicted"/>
<feature type="chain" id="PRO_5047464346" evidence="1">
    <location>
        <begin position="25"/>
        <end position="161"/>
    </location>
</feature>
<keyword evidence="3" id="KW-1185">Reference proteome</keyword>
<evidence type="ECO:0000256" key="1">
    <source>
        <dbReference type="SAM" id="SignalP"/>
    </source>
</evidence>
<gene>
    <name evidence="2" type="ORF">V6U78_04730</name>
</gene>
<dbReference type="EMBL" id="JBANFI010000002">
    <property type="protein sequence ID" value="MFK7160339.1"/>
    <property type="molecule type" value="Genomic_DNA"/>
</dbReference>
<dbReference type="PANTHER" id="PTHR14136:SF17">
    <property type="entry name" value="BTB_POZ DOMAIN-CONTAINING PROTEIN KCTD9"/>
    <property type="match status" value="1"/>
</dbReference>
<dbReference type="Pfam" id="PF00805">
    <property type="entry name" value="Pentapeptide"/>
    <property type="match status" value="1"/>
</dbReference>
<name>A0ABW8PWW1_9GAMM</name>
<evidence type="ECO:0000313" key="3">
    <source>
        <dbReference type="Proteomes" id="UP001621714"/>
    </source>
</evidence>
<comment type="caution">
    <text evidence="2">The sequence shown here is derived from an EMBL/GenBank/DDBJ whole genome shotgun (WGS) entry which is preliminary data.</text>
</comment>
<dbReference type="RefSeq" id="WP_405337840.1">
    <property type="nucleotide sequence ID" value="NZ_JBANFI010000002.1"/>
</dbReference>
<evidence type="ECO:0000313" key="2">
    <source>
        <dbReference type="EMBL" id="MFK7160339.1"/>
    </source>
</evidence>
<dbReference type="Proteomes" id="UP001621714">
    <property type="component" value="Unassembled WGS sequence"/>
</dbReference>
<dbReference type="PANTHER" id="PTHR14136">
    <property type="entry name" value="BTB_POZ DOMAIN-CONTAINING PROTEIN KCTD9"/>
    <property type="match status" value="1"/>
</dbReference>
<dbReference type="InterPro" id="IPR051082">
    <property type="entry name" value="Pentapeptide-BTB/POZ_domain"/>
</dbReference>
<dbReference type="Gene3D" id="2.160.20.80">
    <property type="entry name" value="E3 ubiquitin-protein ligase SopA"/>
    <property type="match status" value="1"/>
</dbReference>
<organism evidence="2 3">
    <name type="scientific">Marinospirillum alkalitolerans</name>
    <dbReference type="NCBI Taxonomy" id="3123374"/>
    <lineage>
        <taxon>Bacteria</taxon>
        <taxon>Pseudomonadati</taxon>
        <taxon>Pseudomonadota</taxon>
        <taxon>Gammaproteobacteria</taxon>
        <taxon>Oceanospirillales</taxon>
        <taxon>Oceanospirillaceae</taxon>
        <taxon>Marinospirillum</taxon>
    </lineage>
</organism>
<keyword evidence="1" id="KW-0732">Signal</keyword>
<dbReference type="SUPFAM" id="SSF141571">
    <property type="entry name" value="Pentapeptide repeat-like"/>
    <property type="match status" value="1"/>
</dbReference>
<feature type="signal peptide" evidence="1">
    <location>
        <begin position="1"/>
        <end position="24"/>
    </location>
</feature>
<reference evidence="2 3" key="1">
    <citation type="submission" date="2024-02" db="EMBL/GenBank/DDBJ databases">
        <title>Marinospirillum sp. MEB 164 isolated from Lonar lake sediment.</title>
        <authorList>
            <person name="Joshi A."/>
            <person name="Thite S."/>
        </authorList>
    </citation>
    <scope>NUCLEOTIDE SEQUENCE [LARGE SCALE GENOMIC DNA]</scope>
    <source>
        <strain evidence="2 3">MEB164</strain>
    </source>
</reference>
<accession>A0ABW8PWW1</accession>